<evidence type="ECO:0000313" key="6">
    <source>
        <dbReference type="EMBL" id="APG62134.1"/>
    </source>
</evidence>
<evidence type="ECO:0000313" key="7">
    <source>
        <dbReference type="Proteomes" id="UP000242561"/>
    </source>
</evidence>
<keyword evidence="7" id="KW-1185">Reference proteome</keyword>
<gene>
    <name evidence="6" type="ORF">LPB140_04175</name>
</gene>
<dbReference type="OrthoDB" id="7392120at2"/>
<sequence>MGYILIIGIILAAGAVVFALVRGLHAFANMDVNDVDENGIPKGLEKQNGMMFARVKWQAITVIMIAALLLFASGK</sequence>
<dbReference type="EMBL" id="CP018154">
    <property type="protein sequence ID" value="APG62134.1"/>
    <property type="molecule type" value="Genomic_DNA"/>
</dbReference>
<name>A0A1L3JAH5_9SPHN</name>
<feature type="transmembrane region" description="Helical" evidence="4">
    <location>
        <begin position="55"/>
        <end position="72"/>
    </location>
</feature>
<evidence type="ECO:0000259" key="5">
    <source>
        <dbReference type="PROSITE" id="PS51503"/>
    </source>
</evidence>
<dbReference type="KEGG" id="sphl:LPB140_04175"/>
<dbReference type="RefSeq" id="WP_072558784.1">
    <property type="nucleotide sequence ID" value="NZ_CP018154.1"/>
</dbReference>
<feature type="domain" description="HIG1" evidence="5">
    <location>
        <begin position="1"/>
        <end position="75"/>
    </location>
</feature>
<evidence type="ECO:0000256" key="1">
    <source>
        <dbReference type="ARBA" id="ARBA00022692"/>
    </source>
</evidence>
<dbReference type="STRING" id="1913578.LPB140_04175"/>
<organism evidence="6 7">
    <name type="scientific">Sphingorhabdus lutea</name>
    <dbReference type="NCBI Taxonomy" id="1913578"/>
    <lineage>
        <taxon>Bacteria</taxon>
        <taxon>Pseudomonadati</taxon>
        <taxon>Pseudomonadota</taxon>
        <taxon>Alphaproteobacteria</taxon>
        <taxon>Sphingomonadales</taxon>
        <taxon>Sphingomonadaceae</taxon>
        <taxon>Sphingorhabdus</taxon>
    </lineage>
</organism>
<keyword evidence="1 4" id="KW-0812">Transmembrane</keyword>
<keyword evidence="2 4" id="KW-1133">Transmembrane helix</keyword>
<evidence type="ECO:0000256" key="3">
    <source>
        <dbReference type="ARBA" id="ARBA00023136"/>
    </source>
</evidence>
<protein>
    <recommendedName>
        <fullName evidence="5">HIG1 domain-containing protein</fullName>
    </recommendedName>
</protein>
<evidence type="ECO:0000256" key="4">
    <source>
        <dbReference type="SAM" id="Phobius"/>
    </source>
</evidence>
<accession>A0A1L3JAH5</accession>
<proteinExistence type="predicted"/>
<dbReference type="Proteomes" id="UP000242561">
    <property type="component" value="Chromosome"/>
</dbReference>
<dbReference type="AlphaFoldDB" id="A0A1L3JAH5"/>
<keyword evidence="3 4" id="KW-0472">Membrane</keyword>
<evidence type="ECO:0000256" key="2">
    <source>
        <dbReference type="ARBA" id="ARBA00022989"/>
    </source>
</evidence>
<reference evidence="6 7" key="1">
    <citation type="submission" date="2016-11" db="EMBL/GenBank/DDBJ databases">
        <title>Sphingorhabdus sp. LPB0140, isolated from marine environment.</title>
        <authorList>
            <person name="Kim E."/>
            <person name="Yi H."/>
        </authorList>
    </citation>
    <scope>NUCLEOTIDE SEQUENCE [LARGE SCALE GENOMIC DNA]</scope>
    <source>
        <strain evidence="6 7">LPB0140</strain>
    </source>
</reference>
<dbReference type="Pfam" id="PF04588">
    <property type="entry name" value="HIG_1_N"/>
    <property type="match status" value="1"/>
</dbReference>
<dbReference type="PROSITE" id="PS51503">
    <property type="entry name" value="HIG1"/>
    <property type="match status" value="1"/>
</dbReference>
<dbReference type="InterPro" id="IPR007667">
    <property type="entry name" value="Hypoxia_induced_domain"/>
</dbReference>